<evidence type="ECO:0000259" key="17">
    <source>
        <dbReference type="Pfam" id="PF02775"/>
    </source>
</evidence>
<evidence type="ECO:0000256" key="14">
    <source>
        <dbReference type="ARBA" id="ARBA00070390"/>
    </source>
</evidence>
<dbReference type="GeneID" id="43584527"/>
<evidence type="ECO:0000256" key="15">
    <source>
        <dbReference type="RuleBase" id="RU362132"/>
    </source>
</evidence>
<dbReference type="PROSITE" id="PS00187">
    <property type="entry name" value="TPP_ENZYMES"/>
    <property type="match status" value="1"/>
</dbReference>
<evidence type="ECO:0000256" key="4">
    <source>
        <dbReference type="ARBA" id="ARBA00007812"/>
    </source>
</evidence>
<dbReference type="EMBL" id="CABVLU010000005">
    <property type="protein sequence ID" value="VVT57473.1"/>
    <property type="molecule type" value="Genomic_DNA"/>
</dbReference>
<gene>
    <name evidence="19" type="ORF">SAPINGB_P005713</name>
</gene>
<feature type="domain" description="Thiamine pyrophosphate enzyme N-terminal TPP-binding" evidence="18">
    <location>
        <begin position="6"/>
        <end position="120"/>
    </location>
</feature>
<reference evidence="19 20" key="1">
    <citation type="submission" date="2019-09" db="EMBL/GenBank/DDBJ databases">
        <authorList>
            <person name="Brejova B."/>
        </authorList>
    </citation>
    <scope>NUCLEOTIDE SEQUENCE [LARGE SCALE GENOMIC DNA]</scope>
</reference>
<dbReference type="InterPro" id="IPR012000">
    <property type="entry name" value="Thiamin_PyroP_enz_cen_dom"/>
</dbReference>
<dbReference type="Pfam" id="PF02775">
    <property type="entry name" value="TPP_enzyme_C"/>
    <property type="match status" value="1"/>
</dbReference>
<protein>
    <recommendedName>
        <fullName evidence="14">2-hydroxyacyl-CoA lyase</fullName>
        <ecNumber evidence="12">4.1.2.63</ecNumber>
    </recommendedName>
</protein>
<comment type="function">
    <text evidence="13">Catalyzes a carbon-carbon cleavage reaction; cleaves a 2-hydroxy-3-methylacyl-CoA into formyl-CoA and a 2-methyl-branched fatty aldehyde.</text>
</comment>
<evidence type="ECO:0000256" key="11">
    <source>
        <dbReference type="ARBA" id="ARBA00044454"/>
    </source>
</evidence>
<dbReference type="InterPro" id="IPR045025">
    <property type="entry name" value="HACL1-like"/>
</dbReference>
<evidence type="ECO:0000256" key="1">
    <source>
        <dbReference type="ARBA" id="ARBA00001946"/>
    </source>
</evidence>
<dbReference type="PANTHER" id="PTHR43710">
    <property type="entry name" value="2-HYDROXYACYL-COA LYASE"/>
    <property type="match status" value="1"/>
</dbReference>
<dbReference type="SUPFAM" id="SSF52467">
    <property type="entry name" value="DHS-like NAD/FAD-binding domain"/>
    <property type="match status" value="1"/>
</dbReference>
<evidence type="ECO:0000259" key="18">
    <source>
        <dbReference type="Pfam" id="PF02776"/>
    </source>
</evidence>
<keyword evidence="8" id="KW-0576">Peroxisome</keyword>
<dbReference type="AlphaFoldDB" id="A0A5E8C1J1"/>
<keyword evidence="7 15" id="KW-0786">Thiamine pyrophosphate</keyword>
<dbReference type="InterPro" id="IPR000399">
    <property type="entry name" value="TPP-bd_CS"/>
</dbReference>
<dbReference type="Gene3D" id="3.40.50.1220">
    <property type="entry name" value="TPP-binding domain"/>
    <property type="match status" value="1"/>
</dbReference>
<evidence type="ECO:0000259" key="16">
    <source>
        <dbReference type="Pfam" id="PF00205"/>
    </source>
</evidence>
<comment type="subcellular location">
    <subcellularLocation>
        <location evidence="3">Peroxisome matrix</location>
    </subcellularLocation>
</comment>
<dbReference type="InterPro" id="IPR011766">
    <property type="entry name" value="TPP_enzyme_TPP-bd"/>
</dbReference>
<proteinExistence type="inferred from homology"/>
<comment type="similarity">
    <text evidence="4 15">Belongs to the TPP enzyme family.</text>
</comment>
<dbReference type="SUPFAM" id="SSF52518">
    <property type="entry name" value="Thiamin diphosphate-binding fold (THDP-binding)"/>
    <property type="match status" value="2"/>
</dbReference>
<feature type="domain" description="Thiamine pyrophosphate enzyme TPP-binding" evidence="17">
    <location>
        <begin position="397"/>
        <end position="539"/>
    </location>
</feature>
<dbReference type="Proteomes" id="UP000398389">
    <property type="component" value="Unassembled WGS sequence"/>
</dbReference>
<evidence type="ECO:0000256" key="9">
    <source>
        <dbReference type="ARBA" id="ARBA00023239"/>
    </source>
</evidence>
<comment type="cofactor">
    <cofactor evidence="2">
        <name>thiamine diphosphate</name>
        <dbReference type="ChEBI" id="CHEBI:58937"/>
    </cofactor>
</comment>
<evidence type="ECO:0000256" key="7">
    <source>
        <dbReference type="ARBA" id="ARBA00023052"/>
    </source>
</evidence>
<organism evidence="19 20">
    <name type="scientific">Magnusiomyces paraingens</name>
    <dbReference type="NCBI Taxonomy" id="2606893"/>
    <lineage>
        <taxon>Eukaryota</taxon>
        <taxon>Fungi</taxon>
        <taxon>Dikarya</taxon>
        <taxon>Ascomycota</taxon>
        <taxon>Saccharomycotina</taxon>
        <taxon>Dipodascomycetes</taxon>
        <taxon>Dipodascales</taxon>
        <taxon>Dipodascaceae</taxon>
        <taxon>Magnusiomyces</taxon>
    </lineage>
</organism>
<sequence length="570" mass="60239">MSATLSGAELIAESLVALSVSHIFGIVGIPVIEAADACIARGITFVSFRNEQAASYAASIYGYLTGKPGVCLVVGGPGVLHAVAGVGNASANHLPLLLLAGSSETHQTKKGAFQELDQVAYLTPHTKLAARPANLEALPGLLEQAYRVSYFGRPGPTYIDLPGDFIKGTADRSQIPLIKPPGPAPKSSGDPARISQAIALLRTAKSPLIIVGKGAAYARAENAIRALHTYLQVPFLPTPMGKGVIPDDSVLNVSAARSAALKSADVVLLLGARLNWILHYGEPPKYHTDVQFIQVDLAGDELGNNAAQPELAIVGDVGLVAEQLLAGFQQVQPPALVQAALPTHLETIKARNTAKAARTDIDQAFPIKYQPVYRVIREALAQHTATSGQRVVYVSEGANTMDISRSSFPLQEPRTRLDAGTNATMGVGLGYAIAAKAADPASLVVAIEGDSAFGFSAIEVETAVRSRLPVIIIVMNNSGVYHGVDPKLYETLDAKPLPSTALQLETKYHLLAESLGARGYLVHTLDEVQTAFEDALAHPTETSVLNIIIDVGKDKKLEFGWMASTKKAKL</sequence>
<dbReference type="Pfam" id="PF02776">
    <property type="entry name" value="TPP_enzyme_N"/>
    <property type="match status" value="1"/>
</dbReference>
<dbReference type="GO" id="GO:0005782">
    <property type="term" value="C:peroxisomal matrix"/>
    <property type="evidence" value="ECO:0007669"/>
    <property type="project" value="UniProtKB-SubCell"/>
</dbReference>
<dbReference type="CDD" id="cd02004">
    <property type="entry name" value="TPP_BZL_OCoD_HPCL"/>
    <property type="match status" value="1"/>
</dbReference>
<evidence type="ECO:0000256" key="3">
    <source>
        <dbReference type="ARBA" id="ARBA00004253"/>
    </source>
</evidence>
<dbReference type="Pfam" id="PF00205">
    <property type="entry name" value="TPP_enzyme_M"/>
    <property type="match status" value="1"/>
</dbReference>
<name>A0A5E8C1J1_9ASCO</name>
<evidence type="ECO:0000256" key="10">
    <source>
        <dbReference type="ARBA" id="ARBA00044451"/>
    </source>
</evidence>
<evidence type="ECO:0000313" key="20">
    <source>
        <dbReference type="Proteomes" id="UP000398389"/>
    </source>
</evidence>
<dbReference type="FunFam" id="3.40.50.970:FF:000054">
    <property type="entry name" value="Putative 2-hydroxyphytanoyl-CoA lyase"/>
    <property type="match status" value="1"/>
</dbReference>
<keyword evidence="5" id="KW-0479">Metal-binding</keyword>
<evidence type="ECO:0000256" key="8">
    <source>
        <dbReference type="ARBA" id="ARBA00023140"/>
    </source>
</evidence>
<dbReference type="InterPro" id="IPR012001">
    <property type="entry name" value="Thiamin_PyroP_enz_TPP-bd_dom"/>
</dbReference>
<accession>A0A5E8C1J1</accession>
<keyword evidence="9" id="KW-0456">Lyase</keyword>
<dbReference type="Gene3D" id="3.40.50.970">
    <property type="match status" value="2"/>
</dbReference>
<dbReference type="EC" id="4.1.2.63" evidence="12"/>
<keyword evidence="6" id="KW-0460">Magnesium</keyword>
<dbReference type="CDD" id="cd07035">
    <property type="entry name" value="TPP_PYR_POX_like"/>
    <property type="match status" value="1"/>
</dbReference>
<dbReference type="RefSeq" id="XP_031856318.1">
    <property type="nucleotide sequence ID" value="XM_032000427.1"/>
</dbReference>
<evidence type="ECO:0000256" key="6">
    <source>
        <dbReference type="ARBA" id="ARBA00022842"/>
    </source>
</evidence>
<dbReference type="GO" id="GO:0000287">
    <property type="term" value="F:magnesium ion binding"/>
    <property type="evidence" value="ECO:0007669"/>
    <property type="project" value="InterPro"/>
</dbReference>
<evidence type="ECO:0000313" key="19">
    <source>
        <dbReference type="EMBL" id="VVT57473.1"/>
    </source>
</evidence>
<feature type="domain" description="Thiamine pyrophosphate enzyme central" evidence="16">
    <location>
        <begin position="194"/>
        <end position="324"/>
    </location>
</feature>
<dbReference type="GO" id="GO:0030976">
    <property type="term" value="F:thiamine pyrophosphate binding"/>
    <property type="evidence" value="ECO:0007669"/>
    <property type="project" value="InterPro"/>
</dbReference>
<keyword evidence="20" id="KW-1185">Reference proteome</keyword>
<comment type="catalytic activity">
    <reaction evidence="10">
        <text>a 2-hydroxy-3-methyl fatty acyl-CoA = a 2-methyl-branched fatty aldehyde + formyl-CoA</text>
        <dbReference type="Rhea" id="RHEA:25375"/>
        <dbReference type="ChEBI" id="CHEBI:49188"/>
        <dbReference type="ChEBI" id="CHEBI:57376"/>
        <dbReference type="ChEBI" id="CHEBI:58783"/>
        <dbReference type="EC" id="4.1.2.63"/>
    </reaction>
    <physiologicalReaction direction="left-to-right" evidence="10">
        <dbReference type="Rhea" id="RHEA:25376"/>
    </physiologicalReaction>
</comment>
<dbReference type="GO" id="GO:0106359">
    <property type="term" value="F:2-hydroxyacyl-CoA lyase activity"/>
    <property type="evidence" value="ECO:0007669"/>
    <property type="project" value="UniProtKB-EC"/>
</dbReference>
<dbReference type="GO" id="GO:0001561">
    <property type="term" value="P:fatty acid alpha-oxidation"/>
    <property type="evidence" value="ECO:0007669"/>
    <property type="project" value="TreeGrafter"/>
</dbReference>
<dbReference type="FunFam" id="3.40.50.1220:FF:000006">
    <property type="entry name" value="2-hydroxyacyl-CoA lyase 1"/>
    <property type="match status" value="1"/>
</dbReference>
<evidence type="ECO:0000256" key="13">
    <source>
        <dbReference type="ARBA" id="ARBA00059692"/>
    </source>
</evidence>
<comment type="catalytic activity">
    <reaction evidence="11">
        <text>an (R)-2-hydroxy-long-chain-fatty acyl-CoA = a long-chain fatty aldehyde + formyl-CoA</text>
        <dbReference type="Rhea" id="RHEA:67444"/>
        <dbReference type="ChEBI" id="CHEBI:17176"/>
        <dbReference type="ChEBI" id="CHEBI:57376"/>
        <dbReference type="ChEBI" id="CHEBI:170012"/>
        <dbReference type="EC" id="4.1.2.63"/>
    </reaction>
    <physiologicalReaction direction="left-to-right" evidence="11">
        <dbReference type="Rhea" id="RHEA:67445"/>
    </physiologicalReaction>
</comment>
<dbReference type="InterPro" id="IPR029061">
    <property type="entry name" value="THDP-binding"/>
</dbReference>
<evidence type="ECO:0000256" key="5">
    <source>
        <dbReference type="ARBA" id="ARBA00022723"/>
    </source>
</evidence>
<dbReference type="PANTHER" id="PTHR43710:SF2">
    <property type="entry name" value="2-HYDROXYACYL-COA LYASE 1"/>
    <property type="match status" value="1"/>
</dbReference>
<dbReference type="OrthoDB" id="10006023at2759"/>
<dbReference type="InterPro" id="IPR029035">
    <property type="entry name" value="DHS-like_NAD/FAD-binding_dom"/>
</dbReference>
<comment type="cofactor">
    <cofactor evidence="1">
        <name>Mg(2+)</name>
        <dbReference type="ChEBI" id="CHEBI:18420"/>
    </cofactor>
</comment>
<evidence type="ECO:0000256" key="2">
    <source>
        <dbReference type="ARBA" id="ARBA00001964"/>
    </source>
</evidence>
<evidence type="ECO:0000256" key="12">
    <source>
        <dbReference type="ARBA" id="ARBA00044518"/>
    </source>
</evidence>